<dbReference type="EMBL" id="JBIRUQ010000002">
    <property type="protein sequence ID" value="MFI1461511.1"/>
    <property type="molecule type" value="Genomic_DNA"/>
</dbReference>
<feature type="binding site" evidence="7">
    <location>
        <begin position="226"/>
        <end position="233"/>
    </location>
    <ligand>
        <name>ATP</name>
        <dbReference type="ChEBI" id="CHEBI:30616"/>
    </ligand>
</feature>
<dbReference type="Proteomes" id="UP001611263">
    <property type="component" value="Unassembled WGS sequence"/>
</dbReference>
<gene>
    <name evidence="9" type="ORF">ACH4WX_12405</name>
</gene>
<reference evidence="9 10" key="1">
    <citation type="submission" date="2024-10" db="EMBL/GenBank/DDBJ databases">
        <title>The Natural Products Discovery Center: Release of the First 8490 Sequenced Strains for Exploring Actinobacteria Biosynthetic Diversity.</title>
        <authorList>
            <person name="Kalkreuter E."/>
            <person name="Kautsar S.A."/>
            <person name="Yang D."/>
            <person name="Bader C.D."/>
            <person name="Teijaro C.N."/>
            <person name="Fluegel L."/>
            <person name="Davis C.M."/>
            <person name="Simpson J.R."/>
            <person name="Lauterbach L."/>
            <person name="Steele A.D."/>
            <person name="Gui C."/>
            <person name="Meng S."/>
            <person name="Li G."/>
            <person name="Viehrig K."/>
            <person name="Ye F."/>
            <person name="Su P."/>
            <person name="Kiefer A.F."/>
            <person name="Nichols A."/>
            <person name="Cepeda A.J."/>
            <person name="Yan W."/>
            <person name="Fan B."/>
            <person name="Jiang Y."/>
            <person name="Adhikari A."/>
            <person name="Zheng C.-J."/>
            <person name="Schuster L."/>
            <person name="Cowan T.M."/>
            <person name="Smanski M.J."/>
            <person name="Chevrette M.G."/>
            <person name="De Carvalho L.P.S."/>
            <person name="Shen B."/>
        </authorList>
    </citation>
    <scope>NUCLEOTIDE SEQUENCE [LARGE SCALE GENOMIC DNA]</scope>
    <source>
        <strain evidence="9 10">NPDC020568</strain>
    </source>
</reference>
<keyword evidence="10" id="KW-1185">Reference proteome</keyword>
<proteinExistence type="predicted"/>
<organism evidence="9 10">
    <name type="scientific">Nocardia carnea</name>
    <dbReference type="NCBI Taxonomy" id="37328"/>
    <lineage>
        <taxon>Bacteria</taxon>
        <taxon>Bacillati</taxon>
        <taxon>Actinomycetota</taxon>
        <taxon>Actinomycetes</taxon>
        <taxon>Mycobacteriales</taxon>
        <taxon>Nocardiaceae</taxon>
        <taxon>Nocardia</taxon>
    </lineage>
</organism>
<dbReference type="InterPro" id="IPR027417">
    <property type="entry name" value="P-loop_NTPase"/>
</dbReference>
<evidence type="ECO:0000256" key="3">
    <source>
        <dbReference type="ARBA" id="ARBA00022801"/>
    </source>
</evidence>
<keyword evidence="1 7" id="KW-0547">Nucleotide-binding</keyword>
<dbReference type="Gene3D" id="3.40.50.300">
    <property type="entry name" value="P-loop containing nucleotide triphosphate hydrolases"/>
    <property type="match status" value="2"/>
</dbReference>
<dbReference type="Gene3D" id="1.10.10.160">
    <property type="match status" value="1"/>
</dbReference>
<accession>A0ABW7TNS8</accession>
<dbReference type="InterPro" id="IPR014016">
    <property type="entry name" value="UvrD-like_ATP-bd"/>
</dbReference>
<dbReference type="Pfam" id="PF00580">
    <property type="entry name" value="UvrD-helicase"/>
    <property type="match status" value="1"/>
</dbReference>
<keyword evidence="5 7" id="KW-0067">ATP-binding</keyword>
<keyword evidence="2" id="KW-0227">DNA damage</keyword>
<keyword evidence="3 7" id="KW-0378">Hydrolase</keyword>
<keyword evidence="6" id="KW-0234">DNA repair</keyword>
<evidence type="ECO:0000256" key="2">
    <source>
        <dbReference type="ARBA" id="ARBA00022763"/>
    </source>
</evidence>
<evidence type="ECO:0000313" key="9">
    <source>
        <dbReference type="EMBL" id="MFI1461511.1"/>
    </source>
</evidence>
<keyword evidence="4 7" id="KW-0347">Helicase</keyword>
<comment type="caution">
    <text evidence="9">The sequence shown here is derived from an EMBL/GenBank/DDBJ whole genome shotgun (WGS) entry which is preliminary data.</text>
</comment>
<evidence type="ECO:0000256" key="4">
    <source>
        <dbReference type="ARBA" id="ARBA00022806"/>
    </source>
</evidence>
<dbReference type="PANTHER" id="PTHR11070">
    <property type="entry name" value="UVRD / RECB / PCRA DNA HELICASE FAMILY MEMBER"/>
    <property type="match status" value="1"/>
</dbReference>
<feature type="domain" description="UvrD-like helicase ATP-binding" evidence="8">
    <location>
        <begin position="205"/>
        <end position="492"/>
    </location>
</feature>
<dbReference type="RefSeq" id="WP_033245006.1">
    <property type="nucleotide sequence ID" value="NZ_JBIRUQ010000002.1"/>
</dbReference>
<dbReference type="InterPro" id="IPR000212">
    <property type="entry name" value="DNA_helicase_UvrD/REP"/>
</dbReference>
<dbReference type="GeneID" id="93504512"/>
<dbReference type="PANTHER" id="PTHR11070:SF45">
    <property type="entry name" value="DNA 3'-5' HELICASE"/>
    <property type="match status" value="1"/>
</dbReference>
<sequence>MPDIHRERRLRWAERTLADIPGLSAQQRRCLSVPLTERGWHILVEHTAARRGRAGTFVIGPAGVYALVFADEMPAWSRLVRIRKQAEEVCVGVRFDRAEFVPHMLELVVVMPEAGRDQLYDQFPVVDESTIRQLLLRGDKKWPPRRARALAAEIAERTPAARWISADNGPVHTATAPDGLFGTGELHTDAREQILIRPFREWMCFLDPAQLAAVQTNYTGPARISGPAGTGKSVVALHRMARFAKHNPGRLLLTGFVKTLPQYHASGFAQLAPRAVDRAEFRGLHSWILTFLNRREVAFKLNSAAQNTAFSHGWTRAREFLNTIEHTDVQYWRDEIDRVIGGRGLIDCDEYLQIKRSGRDGVQLNRTQRTALWNHLYAPYKANLRSRGVDDFNDLVRKALDELNRRPLDSGEDYALVVVDEVQDLTLQELRLVHRIAGGGPDAPMLLVGDGQQQVYPGGWRLSDAGIPIRGRGNLLRTNYRNREAILNYVQQIEAGNTVDDLDGGRGFVLRDSNAVLPGGTVIVKQLRRGEVDTALVAAVAEFRKPESDIAVIVGSNKDADRILTVLKRAGLPVLALDKYDGTQVATVKVGTVHRAKGMDFEAVFVITEPSATFRNTTGAARDRAELRARQELVAASRPRDFLWVGTITG</sequence>
<dbReference type="PROSITE" id="PS51198">
    <property type="entry name" value="UVRD_HELICASE_ATP_BIND"/>
    <property type="match status" value="1"/>
</dbReference>
<evidence type="ECO:0000259" key="8">
    <source>
        <dbReference type="PROSITE" id="PS51198"/>
    </source>
</evidence>
<evidence type="ECO:0000256" key="6">
    <source>
        <dbReference type="ARBA" id="ARBA00023204"/>
    </source>
</evidence>
<evidence type="ECO:0000256" key="7">
    <source>
        <dbReference type="PROSITE-ProRule" id="PRU00560"/>
    </source>
</evidence>
<dbReference type="SUPFAM" id="SSF52540">
    <property type="entry name" value="P-loop containing nucleoside triphosphate hydrolases"/>
    <property type="match status" value="1"/>
</dbReference>
<evidence type="ECO:0000313" key="10">
    <source>
        <dbReference type="Proteomes" id="UP001611263"/>
    </source>
</evidence>
<protein>
    <submittedName>
        <fullName evidence="9">UvrD-helicase domain-containing protein</fullName>
    </submittedName>
</protein>
<evidence type="ECO:0000256" key="5">
    <source>
        <dbReference type="ARBA" id="ARBA00022840"/>
    </source>
</evidence>
<dbReference type="InterPro" id="IPR013986">
    <property type="entry name" value="DExx_box_DNA_helicase_dom_sf"/>
</dbReference>
<evidence type="ECO:0000256" key="1">
    <source>
        <dbReference type="ARBA" id="ARBA00022741"/>
    </source>
</evidence>
<name>A0ABW7TNS8_9NOCA</name>